<evidence type="ECO:0000259" key="3">
    <source>
        <dbReference type="Pfam" id="PF25967"/>
    </source>
</evidence>
<comment type="caution">
    <text evidence="4">The sequence shown here is derived from an EMBL/GenBank/DDBJ whole genome shotgun (WGS) entry which is preliminary data.</text>
</comment>
<dbReference type="Gene3D" id="2.40.30.170">
    <property type="match status" value="1"/>
</dbReference>
<dbReference type="InterPro" id="IPR051909">
    <property type="entry name" value="MFP_Cation_Efflux"/>
</dbReference>
<proteinExistence type="predicted"/>
<dbReference type="AlphaFoldDB" id="A0A840Y639"/>
<dbReference type="EMBL" id="JACIJE010000019">
    <property type="protein sequence ID" value="MBB5691837.1"/>
    <property type="molecule type" value="Genomic_DNA"/>
</dbReference>
<dbReference type="Gene3D" id="2.40.420.20">
    <property type="match status" value="1"/>
</dbReference>
<keyword evidence="1" id="KW-0813">Transport</keyword>
<evidence type="ECO:0000313" key="5">
    <source>
        <dbReference type="Proteomes" id="UP000562254"/>
    </source>
</evidence>
<sequence>MPLRPSLSRLPPSLPRLVALVLLALLLLHRPAAAHEGHDHGAAPEPVSTALPRAEAHSDLFEIVAILQPGGALTVTLDRYADNSPLDGSVTLTLDGQEVAAERLGIGLFVARHPLLERPGRLDVVFTVTAGEDMDLLTATLDVPAPAAASGTMVEALALLQSNIVQIGIGLGLLVLGLLLGRASVRRPLPPMVEEAPAIRPVEALPSGKRRAAALLLIALTAAAPAGAQQALVTGEVPRRLQDGAIFVPKPSQRLLGVRTLLTENGEASAALRMIGTLVPDPNASGRVQASQNGRLEPGDAGFPTLGQRVERGQVLAYVTPTYSAAERGSLIQNAAELDAQITILEARVRRLTTLRGTVAEREIVDAQAELAGARQRRTAIQPALSGREPLVAPVTGIVSTVRGAVGQLVDSATTVVEIVDPSRLWVEALAFDRAALERITGANATLPDGRVLDLVFMGRGLTVRQQAVPVNFRVDNPPPDAPIGISVLVTLRTARAVQGVVLPADAVVRSAEGPPVVFEHATAERFIPRQVRVQPLDGTRVVVTAGLEAGQRVVVQGAALIAQVR</sequence>
<protein>
    <recommendedName>
        <fullName evidence="3">Multidrug resistance protein MdtA-like C-terminal permuted SH3 domain-containing protein</fullName>
    </recommendedName>
</protein>
<reference evidence="4 5" key="1">
    <citation type="submission" date="2020-08" db="EMBL/GenBank/DDBJ databases">
        <title>Genomic Encyclopedia of Type Strains, Phase IV (KMG-IV): sequencing the most valuable type-strain genomes for metagenomic binning, comparative biology and taxonomic classification.</title>
        <authorList>
            <person name="Goeker M."/>
        </authorList>
    </citation>
    <scope>NUCLEOTIDE SEQUENCE [LARGE SCALE GENOMIC DNA]</scope>
    <source>
        <strain evidence="4 5">DSM 25895</strain>
    </source>
</reference>
<dbReference type="Gene3D" id="2.40.50.100">
    <property type="match status" value="1"/>
</dbReference>
<gene>
    <name evidence="4" type="ORF">FHS88_003998</name>
</gene>
<evidence type="ECO:0000256" key="2">
    <source>
        <dbReference type="SAM" id="SignalP"/>
    </source>
</evidence>
<dbReference type="PANTHER" id="PTHR30097">
    <property type="entry name" value="CATION EFFLUX SYSTEM PROTEIN CUSB"/>
    <property type="match status" value="1"/>
</dbReference>
<dbReference type="PANTHER" id="PTHR30097:SF4">
    <property type="entry name" value="SLR6042 PROTEIN"/>
    <property type="match status" value="1"/>
</dbReference>
<dbReference type="SUPFAM" id="SSF111369">
    <property type="entry name" value="HlyD-like secretion proteins"/>
    <property type="match status" value="1"/>
</dbReference>
<feature type="signal peptide" evidence="2">
    <location>
        <begin position="1"/>
        <end position="34"/>
    </location>
</feature>
<dbReference type="Proteomes" id="UP000562254">
    <property type="component" value="Unassembled WGS sequence"/>
</dbReference>
<name>A0A840Y639_9PROT</name>
<dbReference type="Gene3D" id="1.10.287.470">
    <property type="entry name" value="Helix hairpin bin"/>
    <property type="match status" value="1"/>
</dbReference>
<dbReference type="Pfam" id="PF25967">
    <property type="entry name" value="RND-MFP_C"/>
    <property type="match status" value="1"/>
</dbReference>
<feature type="chain" id="PRO_5032804025" description="Multidrug resistance protein MdtA-like C-terminal permuted SH3 domain-containing protein" evidence="2">
    <location>
        <begin position="35"/>
        <end position="566"/>
    </location>
</feature>
<dbReference type="GO" id="GO:0015679">
    <property type="term" value="P:plasma membrane copper ion transport"/>
    <property type="evidence" value="ECO:0007669"/>
    <property type="project" value="TreeGrafter"/>
</dbReference>
<evidence type="ECO:0000313" key="4">
    <source>
        <dbReference type="EMBL" id="MBB5691837.1"/>
    </source>
</evidence>
<dbReference type="GO" id="GO:0060003">
    <property type="term" value="P:copper ion export"/>
    <property type="evidence" value="ECO:0007669"/>
    <property type="project" value="TreeGrafter"/>
</dbReference>
<dbReference type="RefSeq" id="WP_211842458.1">
    <property type="nucleotide sequence ID" value="NZ_JAAEDJ010000050.1"/>
</dbReference>
<dbReference type="InterPro" id="IPR058627">
    <property type="entry name" value="MdtA-like_C"/>
</dbReference>
<feature type="domain" description="Multidrug resistance protein MdtA-like C-terminal permuted SH3" evidence="3">
    <location>
        <begin position="501"/>
        <end position="559"/>
    </location>
</feature>
<evidence type="ECO:0000256" key="1">
    <source>
        <dbReference type="ARBA" id="ARBA00022448"/>
    </source>
</evidence>
<keyword evidence="5" id="KW-1185">Reference proteome</keyword>
<keyword evidence="2" id="KW-0732">Signal</keyword>
<dbReference type="GO" id="GO:0030313">
    <property type="term" value="C:cell envelope"/>
    <property type="evidence" value="ECO:0007669"/>
    <property type="project" value="TreeGrafter"/>
</dbReference>
<organism evidence="4 5">
    <name type="scientific">Neoroseomonas alkaliterrae</name>
    <dbReference type="NCBI Taxonomy" id="1452450"/>
    <lineage>
        <taxon>Bacteria</taxon>
        <taxon>Pseudomonadati</taxon>
        <taxon>Pseudomonadota</taxon>
        <taxon>Alphaproteobacteria</taxon>
        <taxon>Acetobacterales</taxon>
        <taxon>Acetobacteraceae</taxon>
        <taxon>Neoroseomonas</taxon>
    </lineage>
</organism>
<accession>A0A840Y639</accession>